<dbReference type="OrthoDB" id="2102136at2759"/>
<evidence type="ECO:0000313" key="2">
    <source>
        <dbReference type="Proteomes" id="UP000444721"/>
    </source>
</evidence>
<protein>
    <submittedName>
        <fullName evidence="1">Uncharacterized protein</fullName>
    </submittedName>
</protein>
<name>A0A6A5BSS3_NAEFO</name>
<dbReference type="VEuPathDB" id="AmoebaDB:NfTy_056740"/>
<dbReference type="Proteomes" id="UP000444721">
    <property type="component" value="Unassembled WGS sequence"/>
</dbReference>
<accession>A0A6A5BSS3</accession>
<proteinExistence type="predicted"/>
<reference evidence="1 2" key="1">
    <citation type="journal article" date="2019" name="Sci. Rep.">
        <title>Nanopore sequencing improves the draft genome of the human pathogenic amoeba Naegleria fowleri.</title>
        <authorList>
            <person name="Liechti N."/>
            <person name="Schurch N."/>
            <person name="Bruggmann R."/>
            <person name="Wittwer M."/>
        </authorList>
    </citation>
    <scope>NUCLEOTIDE SEQUENCE [LARGE SCALE GENOMIC DNA]</scope>
    <source>
        <strain evidence="1 2">ATCC 30894</strain>
    </source>
</reference>
<dbReference type="VEuPathDB" id="AmoebaDB:FDP41_002761"/>
<dbReference type="EMBL" id="VFQX01000030">
    <property type="protein sequence ID" value="KAF0978246.1"/>
    <property type="molecule type" value="Genomic_DNA"/>
</dbReference>
<gene>
    <name evidence="1" type="ORF">FDP41_002761</name>
</gene>
<dbReference type="AlphaFoldDB" id="A0A6A5BSS3"/>
<comment type="caution">
    <text evidence="1">The sequence shown here is derived from an EMBL/GenBank/DDBJ whole genome shotgun (WGS) entry which is preliminary data.</text>
</comment>
<organism evidence="1 2">
    <name type="scientific">Naegleria fowleri</name>
    <name type="common">Brain eating amoeba</name>
    <dbReference type="NCBI Taxonomy" id="5763"/>
    <lineage>
        <taxon>Eukaryota</taxon>
        <taxon>Discoba</taxon>
        <taxon>Heterolobosea</taxon>
        <taxon>Tetramitia</taxon>
        <taxon>Eutetramitia</taxon>
        <taxon>Vahlkampfiidae</taxon>
        <taxon>Naegleria</taxon>
    </lineage>
</organism>
<keyword evidence="2" id="KW-1185">Reference proteome</keyword>
<sequence>MPVEILPKLVRMYNELSKDVPLIWPKNPVSVKYYLVMKELGHVIDGNRTLVTTELNTVIRANKLYHAYDENFPHKNILEYLNLNKKPTEGMAILFPHALKRSTSIINSKIITLIDRKANSRNVKNHEKILQRLKKTFPQHHVREFVIQPFEPSLYLQQVAKV</sequence>
<dbReference type="GeneID" id="68109979"/>
<dbReference type="RefSeq" id="XP_044562959.1">
    <property type="nucleotide sequence ID" value="XM_044705991.1"/>
</dbReference>
<evidence type="ECO:0000313" key="1">
    <source>
        <dbReference type="EMBL" id="KAF0978246.1"/>
    </source>
</evidence>
<dbReference type="VEuPathDB" id="AmoebaDB:NF0087290"/>